<dbReference type="Pfam" id="PF07346">
    <property type="entry name" value="DUF1477"/>
    <property type="match status" value="1"/>
</dbReference>
<sequence length="129" mass="15363">MKSNNDRINVLKQHRQLTMPSLMRIINSIDTSKRDGRQLFYNICYNIITRILSRSTAIETIKTIVSIIIETEKTIFNQSKVLNYIRNFLIVNSDGHNLQCTINLKLLDYILNRYNIEEEKEEQNDYRHQ</sequence>
<organism evidence="1 4">
    <name type="scientific">Chrysodeixis chalcites nucleopolyhedrovirus</name>
    <dbReference type="NCBI Taxonomy" id="320432"/>
    <lineage>
        <taxon>Viruses</taxon>
        <taxon>Viruses incertae sedis</taxon>
        <taxon>Naldaviricetes</taxon>
        <taxon>Lefavirales</taxon>
        <taxon>Baculoviridae</taxon>
        <taxon>Alphabaculovirus</taxon>
        <taxon>Alphabaculovirus chrychalcites</taxon>
    </lineage>
</organism>
<name>Q4KSV4_9ABAC</name>
<dbReference type="EMBL" id="JX560540">
    <property type="protein sequence ID" value="AGE61532.1"/>
    <property type="molecule type" value="Genomic_DNA"/>
</dbReference>
<dbReference type="EMBL" id="AY864330">
    <property type="protein sequence ID" value="AAY84057.1"/>
    <property type="molecule type" value="Genomic_DNA"/>
</dbReference>
<reference evidence="1 4" key="1">
    <citation type="journal article" date="2004" name="Virology">
        <title>Identification and characterization of a DNA photolyase-containing baculovirus from Chrysodeixis chalcites.</title>
        <authorList>
            <person name="van Oers M.M."/>
            <person name="Herniou E.A."/>
            <person name="Usmany M."/>
            <person name="Messelink G.J."/>
            <person name="Vlak J.M."/>
        </authorList>
    </citation>
    <scope>NUCLEOTIDE SEQUENCE [LARGE SCALE GENOMIC DNA]</scope>
</reference>
<reference evidence="3" key="3">
    <citation type="submission" date="2012-08" db="EMBL/GenBank/DDBJ databases">
        <title>Sequences comparision among Chrysodeixis chalcites nucleopolyhedrovirus genotypes from a field strain of the Canary Islands.</title>
        <authorList>
            <person name="Bernal A."/>
            <person name="Simon O."/>
            <person name="Palma L."/>
            <person name="Williams T."/>
            <person name="Caballero P."/>
        </authorList>
    </citation>
    <scope>NUCLEOTIDE SEQUENCE</scope>
    <source>
        <strain evidence="3">TF1</strain>
    </source>
</reference>
<dbReference type="EMBL" id="JX560541">
    <property type="protein sequence ID" value="AGE61686.1"/>
    <property type="molecule type" value="Genomic_DNA"/>
</dbReference>
<gene>
    <name evidence="1" type="primary">ORF-126</name>
</gene>
<dbReference type="Proteomes" id="UP000202309">
    <property type="component" value="Segment"/>
</dbReference>
<reference evidence="2" key="4">
    <citation type="journal article" date="2013" name="Genome Announc.">
        <title>Complete Genome Sequences of Five Chrysodeixis chalcites Nucleopolyhedrovirus Genotypes from a Canary Islands Isolate.</title>
        <authorList>
            <person name="Bernal A."/>
            <person name="Williams T."/>
            <person name="Munoz D."/>
            <person name="Caballero P."/>
            <person name="Simon O."/>
        </authorList>
    </citation>
    <scope>NUCLEOTIDE SEQUENCE</scope>
    <source>
        <strain evidence="2">TF1</strain>
    </source>
</reference>
<accession>Q4KSV4</accession>
<dbReference type="EMBL" id="JX560542">
    <property type="protein sequence ID" value="AGE61835.1"/>
    <property type="molecule type" value="Genomic_DNA"/>
</dbReference>
<dbReference type="OrthoDB" id="19035at10239"/>
<keyword evidence="4" id="KW-1185">Reference proteome</keyword>
<proteinExistence type="predicted"/>
<reference evidence="1 4" key="2">
    <citation type="journal article" date="2005" name="J. Gen. Virol.">
        <title>Genome sequence of Chrysodeixis chalcites nucleopolyhedrovirus, a baculovirus with two DNA photolyase genes.</title>
        <authorList>
            <person name="van Oers M.M."/>
            <person name="Abma-Henkens M.H."/>
            <person name="Herniou E.A."/>
            <person name="de Groot J.C."/>
            <person name="Peters S."/>
            <person name="Vlak J.M."/>
        </authorList>
    </citation>
    <scope>NUCLEOTIDE SEQUENCE [LARGE SCALE GENOMIC DNA]</scope>
</reference>
<evidence type="ECO:0000313" key="1">
    <source>
        <dbReference type="EMBL" id="AAY84057.1"/>
    </source>
</evidence>
<dbReference type="RefSeq" id="YP_249730.1">
    <property type="nucleotide sequence ID" value="NC_007151.1"/>
</dbReference>
<protein>
    <submittedName>
        <fullName evidence="1">ORF-126 peptide</fullName>
    </submittedName>
</protein>
<evidence type="ECO:0000313" key="4">
    <source>
        <dbReference type="Proteomes" id="UP000202309"/>
    </source>
</evidence>
<evidence type="ECO:0000313" key="2">
    <source>
        <dbReference type="EMBL" id="AGE61385.1"/>
    </source>
</evidence>
<dbReference type="EMBL" id="JX560539">
    <property type="protein sequence ID" value="AGE61385.1"/>
    <property type="molecule type" value="Genomic_DNA"/>
</dbReference>
<evidence type="ECO:0000313" key="3">
    <source>
        <dbReference type="EMBL" id="AGE61686.1"/>
    </source>
</evidence>
<dbReference type="InterPro" id="IPR009946">
    <property type="entry name" value="AcMNPV_Orf4"/>
</dbReference>
<dbReference type="GeneID" id="3431518"/>
<dbReference type="KEGG" id="vg:3431518"/>